<evidence type="ECO:0000256" key="5">
    <source>
        <dbReference type="ARBA" id="ARBA00022989"/>
    </source>
</evidence>
<dbReference type="GO" id="GO:0051301">
    <property type="term" value="P:cell division"/>
    <property type="evidence" value="ECO:0007669"/>
    <property type="project" value="UniProtKB-KW"/>
</dbReference>
<feature type="region of interest" description="Disordered" evidence="8">
    <location>
        <begin position="228"/>
        <end position="257"/>
    </location>
</feature>
<feature type="domain" description="POTRA" evidence="10">
    <location>
        <begin position="53"/>
        <end position="121"/>
    </location>
</feature>
<dbReference type="KEGG" id="ari:UM93_02875"/>
<evidence type="ECO:0000256" key="1">
    <source>
        <dbReference type="ARBA" id="ARBA00004370"/>
    </source>
</evidence>
<evidence type="ECO:0000256" key="8">
    <source>
        <dbReference type="SAM" id="MobiDB-lite"/>
    </source>
</evidence>
<evidence type="ECO:0000256" key="4">
    <source>
        <dbReference type="ARBA" id="ARBA00022692"/>
    </source>
</evidence>
<evidence type="ECO:0000256" key="6">
    <source>
        <dbReference type="ARBA" id="ARBA00023136"/>
    </source>
</evidence>
<evidence type="ECO:0000313" key="12">
    <source>
        <dbReference type="Proteomes" id="UP000061839"/>
    </source>
</evidence>
<dbReference type="PANTHER" id="PTHR37820">
    <property type="entry name" value="CELL DIVISION PROTEIN DIVIB"/>
    <property type="match status" value="1"/>
</dbReference>
<evidence type="ECO:0000259" key="10">
    <source>
        <dbReference type="PROSITE" id="PS51779"/>
    </source>
</evidence>
<comment type="subcellular location">
    <subcellularLocation>
        <location evidence="1">Membrane</location>
    </subcellularLocation>
</comment>
<keyword evidence="7" id="KW-0131">Cell cycle</keyword>
<dbReference type="Pfam" id="PF08478">
    <property type="entry name" value="POTRA_1"/>
    <property type="match status" value="1"/>
</dbReference>
<keyword evidence="4 9" id="KW-0812">Transmembrane</keyword>
<dbReference type="AlphaFoldDB" id="A0A0D4C379"/>
<dbReference type="GO" id="GO:0005886">
    <property type="term" value="C:plasma membrane"/>
    <property type="evidence" value="ECO:0007669"/>
    <property type="project" value="TreeGrafter"/>
</dbReference>
<dbReference type="InterPro" id="IPR005548">
    <property type="entry name" value="Cell_div_FtsQ/DivIB_C"/>
</dbReference>
<keyword evidence="12" id="KW-1185">Reference proteome</keyword>
<gene>
    <name evidence="11" type="ORF">UM93_02875</name>
</gene>
<dbReference type="PATRIC" id="fig|1618207.4.peg.588"/>
<dbReference type="InterPro" id="IPR034746">
    <property type="entry name" value="POTRA"/>
</dbReference>
<keyword evidence="2" id="KW-1003">Cell membrane</keyword>
<dbReference type="PANTHER" id="PTHR37820:SF1">
    <property type="entry name" value="CELL DIVISION PROTEIN FTSQ"/>
    <property type="match status" value="1"/>
</dbReference>
<dbReference type="PROSITE" id="PS51779">
    <property type="entry name" value="POTRA"/>
    <property type="match status" value="1"/>
</dbReference>
<dbReference type="EMBL" id="CP011005">
    <property type="protein sequence ID" value="AJT42836.1"/>
    <property type="molecule type" value="Genomic_DNA"/>
</dbReference>
<feature type="transmembrane region" description="Helical" evidence="9">
    <location>
        <begin position="27"/>
        <end position="49"/>
    </location>
</feature>
<dbReference type="STRING" id="1618207.UM93_02875"/>
<dbReference type="Proteomes" id="UP000061839">
    <property type="component" value="Chromosome"/>
</dbReference>
<dbReference type="Pfam" id="PF03799">
    <property type="entry name" value="FtsQ_DivIB_C"/>
    <property type="match status" value="1"/>
</dbReference>
<dbReference type="InterPro" id="IPR013685">
    <property type="entry name" value="POTRA_FtsQ_type"/>
</dbReference>
<organism evidence="11 12">
    <name type="scientific">Psychromicrobium lacuslunae</name>
    <dbReference type="NCBI Taxonomy" id="1618207"/>
    <lineage>
        <taxon>Bacteria</taxon>
        <taxon>Bacillati</taxon>
        <taxon>Actinomycetota</taxon>
        <taxon>Actinomycetes</taxon>
        <taxon>Micrococcales</taxon>
        <taxon>Micrococcaceae</taxon>
        <taxon>Psychromicrobium</taxon>
    </lineage>
</organism>
<keyword evidence="5 9" id="KW-1133">Transmembrane helix</keyword>
<protein>
    <recommendedName>
        <fullName evidence="10">POTRA domain-containing protein</fullName>
    </recommendedName>
</protein>
<accession>A0A0D4C379</accession>
<reference evidence="11 12" key="1">
    <citation type="journal article" date="2015" name="Genome Announc.">
        <title>Complete Genome Sequencing of Protease-Producing Novel Arthrobacter sp. Strain IHBB 11108 Using PacBio Single-Molecule Real-Time Sequencing Technology.</title>
        <authorList>
            <person name="Kiran S."/>
            <person name="Swarnkar M.K."/>
            <person name="Pal M."/>
            <person name="Thakur R."/>
            <person name="Tewari R."/>
            <person name="Singh A.K."/>
            <person name="Gulati A."/>
        </authorList>
    </citation>
    <scope>NUCLEOTIDE SEQUENCE [LARGE SCALE GENOMIC DNA]</scope>
    <source>
        <strain evidence="11 12">IHBB 11108</strain>
    </source>
</reference>
<evidence type="ECO:0000313" key="11">
    <source>
        <dbReference type="EMBL" id="AJT42836.1"/>
    </source>
</evidence>
<keyword evidence="6 9" id="KW-0472">Membrane</keyword>
<sequence>MPITEPSEDQGATVLSFPIGRGATRRWWPWALAGGVLALIAVIMAVVLFSPALALKTVKVDGTKLASETAVQAALKPLQGKSLTQISQSQVQDLLANLPQVQSVSIEARPPSTLLVHIVERLPVAVLKNGSKYILVDPKGTQLGSTSNPAAAKLPLIDGGTAAIGQATFSAMTAVLASLPAAVRAQLQSAAAKSPDAVELTLLNGKKVVWGDASEMALKSEVLQTLLKNPPKAEPGKPEPAPVNVYDVSSPRHPVTR</sequence>
<proteinExistence type="predicted"/>
<keyword evidence="3" id="KW-0132">Cell division</keyword>
<evidence type="ECO:0000256" key="3">
    <source>
        <dbReference type="ARBA" id="ARBA00022618"/>
    </source>
</evidence>
<dbReference type="InterPro" id="IPR050487">
    <property type="entry name" value="FtsQ_DivIB"/>
</dbReference>
<name>A0A0D4C379_9MICC</name>
<evidence type="ECO:0000256" key="7">
    <source>
        <dbReference type="ARBA" id="ARBA00023306"/>
    </source>
</evidence>
<dbReference type="HOGENOM" id="CLU_047677_1_3_11"/>
<evidence type="ECO:0000256" key="2">
    <source>
        <dbReference type="ARBA" id="ARBA00022475"/>
    </source>
</evidence>
<dbReference type="Gene3D" id="3.10.20.310">
    <property type="entry name" value="membrane protein fhac"/>
    <property type="match status" value="1"/>
</dbReference>
<evidence type="ECO:0000256" key="9">
    <source>
        <dbReference type="SAM" id="Phobius"/>
    </source>
</evidence>